<evidence type="ECO:0000256" key="8">
    <source>
        <dbReference type="ARBA" id="ARBA00022843"/>
    </source>
</evidence>
<dbReference type="GO" id="GO:0005874">
    <property type="term" value="C:microtubule"/>
    <property type="evidence" value="ECO:0007669"/>
    <property type="project" value="UniProtKB-KW"/>
</dbReference>
<evidence type="ECO:0000256" key="6">
    <source>
        <dbReference type="ARBA" id="ARBA00022737"/>
    </source>
</evidence>
<feature type="region of interest" description="Disordered" evidence="13">
    <location>
        <begin position="1045"/>
        <end position="1242"/>
    </location>
</feature>
<feature type="coiled-coil region" evidence="12">
    <location>
        <begin position="582"/>
        <end position="609"/>
    </location>
</feature>
<evidence type="ECO:0000256" key="1">
    <source>
        <dbReference type="ARBA" id="ARBA00004300"/>
    </source>
</evidence>
<feature type="compositionally biased region" description="Low complexity" evidence="13">
    <location>
        <begin position="38"/>
        <end position="57"/>
    </location>
</feature>
<evidence type="ECO:0000256" key="3">
    <source>
        <dbReference type="ARBA" id="ARBA00022553"/>
    </source>
</evidence>
<protein>
    <recommendedName>
        <fullName evidence="11">Ninein-like protein</fullName>
    </recommendedName>
</protein>
<evidence type="ECO:0000256" key="12">
    <source>
        <dbReference type="SAM" id="Coils"/>
    </source>
</evidence>
<dbReference type="FunFam" id="1.10.238.10:FF:000209">
    <property type="entry name" value="Ninein like"/>
    <property type="match status" value="1"/>
</dbReference>
<dbReference type="InterPro" id="IPR002048">
    <property type="entry name" value="EF_hand_dom"/>
</dbReference>
<keyword evidence="3" id="KW-0597">Phosphoprotein</keyword>
<reference evidence="15" key="2">
    <citation type="submission" date="2025-08" db="UniProtKB">
        <authorList>
            <consortium name="Ensembl"/>
        </authorList>
    </citation>
    <scope>IDENTIFICATION</scope>
</reference>
<evidence type="ECO:0000259" key="14">
    <source>
        <dbReference type="PROSITE" id="PS50222"/>
    </source>
</evidence>
<dbReference type="CDD" id="cd00051">
    <property type="entry name" value="EFh"/>
    <property type="match status" value="1"/>
</dbReference>
<feature type="region of interest" description="Disordered" evidence="13">
    <location>
        <begin position="78"/>
        <end position="108"/>
    </location>
</feature>
<evidence type="ECO:0000256" key="5">
    <source>
        <dbReference type="ARBA" id="ARBA00022723"/>
    </source>
</evidence>
<dbReference type="VEuPathDB" id="HostDB:ENSMFAG00000036364"/>
<evidence type="ECO:0000313" key="16">
    <source>
        <dbReference type="Proteomes" id="UP000233100"/>
    </source>
</evidence>
<sequence length="1577" mass="177390">MRWKRDDLGFKSRFPQWWVWGIIPAWPASGLVTEDATPRAANRQAPQRAGPRQGPARSAPRITPGSKLARAALRFAAALPHPAPQSRTRPAPPPFARRARTPRGGASSREECCVAASRHKELPAGLGWCRAPGPGASQDKSKDHPLQKLGNYVQNFIEQRSYFSLSLSADQRMEFCVDSRNKRKLACYGMDEEENHYVSQLREVYSSCDTTGTGFLDRQELTQLCLKLHLEQQLPVLLQTLLGNDHFARVNFEEFKEGFVAVLSSNAGVRPSDEDSSSLESAASSAIPPKYVNGSKWYGRRSRPELCDTATEARHVPEQQTQASLKSQLWRSASLESVESLKSDEEAENTKEAQNELFEAQGQLQTWDTEDFGSPQKSCSPSFDTPESQIRGMWEELGVGSRGHLSEQELAVVCQSVGLRGLEKEELEDLFNKLDQDGDGKVSLEEFQLGLFSHEPALLLECSTQVKLSKPWSHYQVPEESGCHTTTTSSLVSLCSSLRLFSSIDDGSGFAFPDQVLAMWTQEGIQNGREILQSLDFSVDEKVNLLELTWALDNELMTVDSAVQQAALACYHQELSYQQGQVEQLVRERDKARQDLERAEKRNLEFVKEMDDCHSALEQLTEKKIKHLEQGYRERLSLLRSEVEAERELFWEQAHRQRAALEWDMGRLQAEEAGLREKLTLALKENSRLQKEIVEVAEKLSDSERLALKLQKDLEFVLKDKLEPQSAELLAQEERFAAVLKEYELKCRDLQDRNDELQAELEGLWARLPKNQHSPSWSPGGCRRQLSGLGPAGISFLGNSVPVSIETELMMEQVKEHYEDLRTQLETKVNHYEREIAALKRNFEKERKDMEQARRREVSVLEGQKADLEELHKKSQEVIWGLQEQLQDTAHDPEPERMGLAPCCTQALCGLALRHQSHLRQIRREAQAELSGELLGLRALPARRDLTLELEEPLQGPLPRGSRRSEQLNLESALNLECASEKGAQMCASLALEEELELAGGKRVDWLSREAEMLGALPKEGLVAGSGREGARGLLPLSPGYGERPLAWLTPGDGGESEEAAGAGSRCRQAQDTEATKRPAPAPAPASHGPSERWSHVQPCGVDGGTVPEELELFGVPVGLEQPGPRELPLLGTEGDASQTQPRMWESPLSPAASCRGQAEKPQSIQEERARSWSRGTQGQASEEQARAEGALESACQEHGVEVARRGSLPSHLQLADPRASRQEQLAAPEEGETKTALEREKDDMETKLLHLEDVVRALEKHVDLRENDRLEFHRLSEENALLKNDLGRVRQELEAAESTHNAQRKEIEVLKKDKEKACSEMEVLTRQNQNYKDQLSQLNDRVLQLGQEASTHQAQSEEHRVTIQLLTQSLEEVACSGQQQSDQIQKLKVELECLNQEYQSLQLSQSELTQTLEESQGQVQGAHLRLRQAQAQHSQEVRQLQEQMSRLVPQDRVAELQRLLSLQGEQAGRRLDAQREEHKKQLKATEERVEEAEMILKNMEMLLQEKVDELKEQFEKNTKSDLLLKELYVENAHLVRALQATEEKQRGAEKQSRILEEKVRALNKLVGRIAPAALSV</sequence>
<dbReference type="PROSITE" id="PS00018">
    <property type="entry name" value="EF_HAND_1"/>
    <property type="match status" value="1"/>
</dbReference>
<dbReference type="SMART" id="SM00054">
    <property type="entry name" value="EFh"/>
    <property type="match status" value="3"/>
</dbReference>
<dbReference type="Bgee" id="ENSMFAG00000036364">
    <property type="expression patterns" value="Expressed in pituitary gland and 5 other cell types or tissues"/>
</dbReference>
<feature type="coiled-coil region" evidence="12">
    <location>
        <begin position="679"/>
        <end position="706"/>
    </location>
</feature>
<dbReference type="PROSITE" id="PS50222">
    <property type="entry name" value="EF_HAND_2"/>
    <property type="match status" value="2"/>
</dbReference>
<keyword evidence="6" id="KW-0677">Repeat</keyword>
<keyword evidence="10" id="KW-0206">Cytoskeleton</keyword>
<keyword evidence="16" id="KW-1185">Reference proteome</keyword>
<dbReference type="SUPFAM" id="SSF47473">
    <property type="entry name" value="EF-hand"/>
    <property type="match status" value="1"/>
</dbReference>
<dbReference type="PANTHER" id="PTHR18905">
    <property type="entry name" value="NINEIN"/>
    <property type="match status" value="1"/>
</dbReference>
<dbReference type="Pfam" id="PF13499">
    <property type="entry name" value="EF-hand_7"/>
    <property type="match status" value="1"/>
</dbReference>
<dbReference type="Gene3D" id="1.10.238.10">
    <property type="entry name" value="EF-hand"/>
    <property type="match status" value="2"/>
</dbReference>
<keyword evidence="9 12" id="KW-0175">Coiled coil</keyword>
<feature type="region of interest" description="Disordered" evidence="13">
    <location>
        <begin position="35"/>
        <end position="63"/>
    </location>
</feature>
<accession>A0A2K5TSS8</accession>
<comment type="subcellular location">
    <subcellularLocation>
        <location evidence="1">Cytoplasm</location>
        <location evidence="1">Cytoskeleton</location>
        <location evidence="1">Microtubule organizing center</location>
        <location evidence="1">Centrosome</location>
    </subcellularLocation>
</comment>
<dbReference type="STRING" id="9541.ENSMFAP00000003111"/>
<dbReference type="GO" id="GO:0034454">
    <property type="term" value="P:microtubule anchoring at centrosome"/>
    <property type="evidence" value="ECO:0007669"/>
    <property type="project" value="TreeGrafter"/>
</dbReference>
<dbReference type="Ensembl" id="ENSMFAT00000026968.2">
    <property type="protein sequence ID" value="ENSMFAP00000003111.2"/>
    <property type="gene ID" value="ENSMFAG00000036364.2"/>
</dbReference>
<evidence type="ECO:0000256" key="9">
    <source>
        <dbReference type="ARBA" id="ARBA00023054"/>
    </source>
</evidence>
<feature type="coiled-coil region" evidence="12">
    <location>
        <begin position="1378"/>
        <end position="1559"/>
    </location>
</feature>
<dbReference type="PANTHER" id="PTHR18905:SF12">
    <property type="entry name" value="NINEIN-LIKE PROTEIN"/>
    <property type="match status" value="1"/>
</dbReference>
<feature type="domain" description="EF-hand" evidence="14">
    <location>
        <begin position="196"/>
        <end position="231"/>
    </location>
</feature>
<feature type="compositionally biased region" description="Basic and acidic residues" evidence="13">
    <location>
        <begin position="1232"/>
        <end position="1242"/>
    </location>
</feature>
<dbReference type="Proteomes" id="UP000233100">
    <property type="component" value="Chromosome 10"/>
</dbReference>
<keyword evidence="7" id="KW-0106">Calcium</keyword>
<evidence type="ECO:0000256" key="2">
    <source>
        <dbReference type="ARBA" id="ARBA00022490"/>
    </source>
</evidence>
<keyword evidence="5" id="KW-0479">Metal-binding</keyword>
<keyword evidence="4" id="KW-0493">Microtubule</keyword>
<dbReference type="FunFam" id="1.10.238.10:FF:000094">
    <property type="entry name" value="ninein isoform X7"/>
    <property type="match status" value="1"/>
</dbReference>
<feature type="compositionally biased region" description="Polar residues" evidence="13">
    <location>
        <begin position="1174"/>
        <end position="1183"/>
    </location>
</feature>
<reference evidence="15 16" key="1">
    <citation type="submission" date="2013-03" db="EMBL/GenBank/DDBJ databases">
        <authorList>
            <person name="Warren W."/>
            <person name="Wilson R.K."/>
        </authorList>
    </citation>
    <scope>NUCLEOTIDE SEQUENCE</scope>
</reference>
<feature type="coiled-coil region" evidence="12">
    <location>
        <begin position="740"/>
        <end position="767"/>
    </location>
</feature>
<keyword evidence="8" id="KW-0832">Ubl conjugation</keyword>
<name>A0A2K5TSS8_MACFA</name>
<evidence type="ECO:0000256" key="11">
    <source>
        <dbReference type="ARBA" id="ARBA00071185"/>
    </source>
</evidence>
<evidence type="ECO:0000256" key="7">
    <source>
        <dbReference type="ARBA" id="ARBA00022837"/>
    </source>
</evidence>
<evidence type="ECO:0000256" key="13">
    <source>
        <dbReference type="SAM" id="MobiDB-lite"/>
    </source>
</evidence>
<evidence type="ECO:0000313" key="15">
    <source>
        <dbReference type="Ensembl" id="ENSMFAP00000003111.2"/>
    </source>
</evidence>
<proteinExistence type="predicted"/>
<dbReference type="InterPro" id="IPR011992">
    <property type="entry name" value="EF-hand-dom_pair"/>
</dbReference>
<gene>
    <name evidence="15" type="primary">NINL</name>
</gene>
<dbReference type="InterPro" id="IPR018247">
    <property type="entry name" value="EF_Hand_1_Ca_BS"/>
</dbReference>
<reference evidence="15" key="3">
    <citation type="submission" date="2025-09" db="UniProtKB">
        <authorList>
            <consortium name="Ensembl"/>
        </authorList>
    </citation>
    <scope>IDENTIFICATION</scope>
</reference>
<evidence type="ECO:0000256" key="4">
    <source>
        <dbReference type="ARBA" id="ARBA00022701"/>
    </source>
</evidence>
<dbReference type="GeneTree" id="ENSGT00660000095541"/>
<dbReference type="GO" id="GO:0005813">
    <property type="term" value="C:centrosome"/>
    <property type="evidence" value="ECO:0007669"/>
    <property type="project" value="UniProtKB-SubCell"/>
</dbReference>
<organism evidence="15 16">
    <name type="scientific">Macaca fascicularis</name>
    <name type="common">Crab-eating macaque</name>
    <name type="synonym">Cynomolgus monkey</name>
    <dbReference type="NCBI Taxonomy" id="9541"/>
    <lineage>
        <taxon>Eukaryota</taxon>
        <taxon>Metazoa</taxon>
        <taxon>Chordata</taxon>
        <taxon>Craniata</taxon>
        <taxon>Vertebrata</taxon>
        <taxon>Euteleostomi</taxon>
        <taxon>Mammalia</taxon>
        <taxon>Eutheria</taxon>
        <taxon>Euarchontoglires</taxon>
        <taxon>Primates</taxon>
        <taxon>Haplorrhini</taxon>
        <taxon>Catarrhini</taxon>
        <taxon>Cercopithecidae</taxon>
        <taxon>Cercopithecinae</taxon>
        <taxon>Macaca</taxon>
    </lineage>
</organism>
<feature type="domain" description="EF-hand" evidence="14">
    <location>
        <begin position="422"/>
        <end position="457"/>
    </location>
</feature>
<dbReference type="GO" id="GO:0005509">
    <property type="term" value="F:calcium ion binding"/>
    <property type="evidence" value="ECO:0007669"/>
    <property type="project" value="InterPro"/>
</dbReference>
<evidence type="ECO:0000256" key="10">
    <source>
        <dbReference type="ARBA" id="ARBA00023212"/>
    </source>
</evidence>
<keyword evidence="2" id="KW-0963">Cytoplasm</keyword>
<feature type="coiled-coil region" evidence="12">
    <location>
        <begin position="811"/>
        <end position="856"/>
    </location>
</feature>